<feature type="transmembrane region" description="Helical" evidence="5">
    <location>
        <begin position="179"/>
        <end position="196"/>
    </location>
</feature>
<dbReference type="InterPro" id="IPR007016">
    <property type="entry name" value="O-antigen_ligase-rel_domated"/>
</dbReference>
<feature type="transmembrane region" description="Helical" evidence="5">
    <location>
        <begin position="461"/>
        <end position="477"/>
    </location>
</feature>
<organism evidence="7 8">
    <name type="scientific">Dyadobacter psychrotolerans</name>
    <dbReference type="NCBI Taxonomy" id="2541721"/>
    <lineage>
        <taxon>Bacteria</taxon>
        <taxon>Pseudomonadati</taxon>
        <taxon>Bacteroidota</taxon>
        <taxon>Cytophagia</taxon>
        <taxon>Cytophagales</taxon>
        <taxon>Spirosomataceae</taxon>
        <taxon>Dyadobacter</taxon>
    </lineage>
</organism>
<evidence type="ECO:0000256" key="4">
    <source>
        <dbReference type="ARBA" id="ARBA00023136"/>
    </source>
</evidence>
<gene>
    <name evidence="7" type="ORF">E0F88_28500</name>
</gene>
<dbReference type="RefSeq" id="WP_131961746.1">
    <property type="nucleotide sequence ID" value="NZ_SMFL01000016.1"/>
</dbReference>
<evidence type="ECO:0000256" key="5">
    <source>
        <dbReference type="SAM" id="Phobius"/>
    </source>
</evidence>
<feature type="domain" description="O-antigen ligase-related" evidence="6">
    <location>
        <begin position="269"/>
        <end position="408"/>
    </location>
</feature>
<dbReference type="AlphaFoldDB" id="A0A4V2Z2V3"/>
<feature type="transmembrane region" description="Helical" evidence="5">
    <location>
        <begin position="399"/>
        <end position="418"/>
    </location>
</feature>
<keyword evidence="2 5" id="KW-0812">Transmembrane</keyword>
<comment type="caution">
    <text evidence="7">The sequence shown here is derived from an EMBL/GenBank/DDBJ whole genome shotgun (WGS) entry which is preliminary data.</text>
</comment>
<dbReference type="Proteomes" id="UP000294850">
    <property type="component" value="Unassembled WGS sequence"/>
</dbReference>
<protein>
    <submittedName>
        <fullName evidence="7">O-antigen ligase domain-containing protein</fullName>
    </submittedName>
</protein>
<dbReference type="GO" id="GO:0016020">
    <property type="term" value="C:membrane"/>
    <property type="evidence" value="ECO:0007669"/>
    <property type="project" value="UniProtKB-SubCell"/>
</dbReference>
<feature type="transmembrane region" description="Helical" evidence="5">
    <location>
        <begin position="90"/>
        <end position="109"/>
    </location>
</feature>
<keyword evidence="8" id="KW-1185">Reference proteome</keyword>
<dbReference type="InterPro" id="IPR051533">
    <property type="entry name" value="WaaL-like"/>
</dbReference>
<evidence type="ECO:0000256" key="1">
    <source>
        <dbReference type="ARBA" id="ARBA00004141"/>
    </source>
</evidence>
<evidence type="ECO:0000256" key="2">
    <source>
        <dbReference type="ARBA" id="ARBA00022692"/>
    </source>
</evidence>
<feature type="transmembrane region" description="Helical" evidence="5">
    <location>
        <begin position="23"/>
        <end position="56"/>
    </location>
</feature>
<keyword evidence="7" id="KW-0436">Ligase</keyword>
<dbReference type="EMBL" id="SMFL01000016">
    <property type="protein sequence ID" value="TDE10238.1"/>
    <property type="molecule type" value="Genomic_DNA"/>
</dbReference>
<proteinExistence type="predicted"/>
<name>A0A4V2Z2V3_9BACT</name>
<dbReference type="Pfam" id="PF04932">
    <property type="entry name" value="Wzy_C"/>
    <property type="match status" value="1"/>
</dbReference>
<reference evidence="7 8" key="1">
    <citation type="submission" date="2019-03" db="EMBL/GenBank/DDBJ databases">
        <title>Dyadobacter AR-3-6 sp. nov., isolated from arctic soil.</title>
        <authorList>
            <person name="Chaudhary D.K."/>
        </authorList>
    </citation>
    <scope>NUCLEOTIDE SEQUENCE [LARGE SCALE GENOMIC DNA]</scope>
    <source>
        <strain evidence="7 8">AR-3-6</strain>
    </source>
</reference>
<evidence type="ECO:0000313" key="8">
    <source>
        <dbReference type="Proteomes" id="UP000294850"/>
    </source>
</evidence>
<accession>A0A4V2Z2V3</accession>
<evidence type="ECO:0000256" key="3">
    <source>
        <dbReference type="ARBA" id="ARBA00022989"/>
    </source>
</evidence>
<feature type="transmembrane region" description="Helical" evidence="5">
    <location>
        <begin position="239"/>
        <end position="259"/>
    </location>
</feature>
<feature type="transmembrane region" description="Helical" evidence="5">
    <location>
        <begin position="430"/>
        <end position="449"/>
    </location>
</feature>
<feature type="transmembrane region" description="Helical" evidence="5">
    <location>
        <begin position="305"/>
        <end position="322"/>
    </location>
</feature>
<keyword evidence="3 5" id="KW-1133">Transmembrane helix</keyword>
<feature type="transmembrane region" description="Helical" evidence="5">
    <location>
        <begin position="149"/>
        <end position="167"/>
    </location>
</feature>
<evidence type="ECO:0000313" key="7">
    <source>
        <dbReference type="EMBL" id="TDE10238.1"/>
    </source>
</evidence>
<sequence length="487" mass="54722">MLSNLRISLKGRSLSSLAKTPVGLLLLTAIAVSLGAAAINGGMIVGLLTLVVMIGIPVIYGMVVYPVFGIICLIAMAFGLFFIVRFGIDYPMGTVLDGMQVLLLLGFFIKQKQRPDWSVFKGPVATMLLIWIGYNILEVINPTAESRLAWVYTVRTIAILTLMYFVFVYQIKNITSLRIILKVWLLLAFVAMVYAYKQEYIGIAEAELEGMRSDPLSVSLMFIDGHWRKYSIFSDPVEFSYNMVITALLCIALISGPILNWKKIVLAIFALLMLNAMLFSGTRGAYVLVPAALILFAILHFSRRIMLFSSVAAFFIVVMIYMPTGNPSLVRFQSAFRPSEDASYNVRKQNQKRIQPYILKHPMGGGLGATGMWGVRFAPYSFLANFPPDSGYMRVAVEMGWIGLFIFCFLMFIVLKSGIENFYRIHNPELRTYCLAMTLVLFALNIGNFPQEALVQYPNNILFYLAIAIIQISYKLDQQEQTLKLKD</sequence>
<evidence type="ECO:0000259" key="6">
    <source>
        <dbReference type="Pfam" id="PF04932"/>
    </source>
</evidence>
<dbReference type="PANTHER" id="PTHR37422:SF17">
    <property type="entry name" value="O-ANTIGEN LIGASE"/>
    <property type="match status" value="1"/>
</dbReference>
<dbReference type="OrthoDB" id="783093at2"/>
<dbReference type="GO" id="GO:0016874">
    <property type="term" value="F:ligase activity"/>
    <property type="evidence" value="ECO:0007669"/>
    <property type="project" value="UniProtKB-KW"/>
</dbReference>
<keyword evidence="4 5" id="KW-0472">Membrane</keyword>
<dbReference type="PANTHER" id="PTHR37422">
    <property type="entry name" value="TEICHURONIC ACID BIOSYNTHESIS PROTEIN TUAE"/>
    <property type="match status" value="1"/>
</dbReference>
<feature type="transmembrane region" description="Helical" evidence="5">
    <location>
        <begin position="63"/>
        <end position="84"/>
    </location>
</feature>
<comment type="subcellular location">
    <subcellularLocation>
        <location evidence="1">Membrane</location>
        <topology evidence="1">Multi-pass membrane protein</topology>
    </subcellularLocation>
</comment>
<feature type="transmembrane region" description="Helical" evidence="5">
    <location>
        <begin position="118"/>
        <end position="137"/>
    </location>
</feature>
<feature type="transmembrane region" description="Helical" evidence="5">
    <location>
        <begin position="266"/>
        <end position="299"/>
    </location>
</feature>